<dbReference type="CDD" id="cd07377">
    <property type="entry name" value="WHTH_GntR"/>
    <property type="match status" value="1"/>
</dbReference>
<dbReference type="PANTHER" id="PTHR43537">
    <property type="entry name" value="TRANSCRIPTIONAL REGULATOR, GNTR FAMILY"/>
    <property type="match status" value="1"/>
</dbReference>
<dbReference type="PROSITE" id="PS50949">
    <property type="entry name" value="HTH_GNTR"/>
    <property type="match status" value="1"/>
</dbReference>
<keyword evidence="6" id="KW-1185">Reference proteome</keyword>
<keyword evidence="1" id="KW-0805">Transcription regulation</keyword>
<dbReference type="Pfam" id="PF07729">
    <property type="entry name" value="FCD"/>
    <property type="match status" value="1"/>
</dbReference>
<dbReference type="KEGG" id="bvv:BHK69_07425"/>
<dbReference type="SUPFAM" id="SSF48008">
    <property type="entry name" value="GntR ligand-binding domain-like"/>
    <property type="match status" value="1"/>
</dbReference>
<sequence length="256" mass="28368">MVAALERFDKIEVASAYQLVADAIEREIMSGRMRPGDSVGTEAALCAQFGVNRSTVREAIRVLEQSGLVRRGADRRLYASLPRYSGLSSRISRALILHEVTFRELWATARVLEIAAAEQAAENADAAIIALLEANQAQAESALEDPARLSHLDTEFHQLLAKATRNRVLELAREPAGLLFFPTTELIVRRVPEGAGRLVAAHRHLIDALKAGDAVQAALWMSRHIADWRKGFERAGRDLDEPVERVYARSVLRPPY</sequence>
<evidence type="ECO:0000256" key="2">
    <source>
        <dbReference type="ARBA" id="ARBA00023125"/>
    </source>
</evidence>
<gene>
    <name evidence="5" type="ORF">BHK69_07425</name>
</gene>
<dbReference type="PRINTS" id="PR00035">
    <property type="entry name" value="HTHGNTR"/>
</dbReference>
<dbReference type="Gene3D" id="1.20.120.530">
    <property type="entry name" value="GntR ligand-binding domain-like"/>
    <property type="match status" value="1"/>
</dbReference>
<evidence type="ECO:0000259" key="4">
    <source>
        <dbReference type="PROSITE" id="PS50949"/>
    </source>
</evidence>
<dbReference type="SMART" id="SM00345">
    <property type="entry name" value="HTH_GNTR"/>
    <property type="match status" value="1"/>
</dbReference>
<keyword evidence="3" id="KW-0804">Transcription</keyword>
<dbReference type="InterPro" id="IPR036388">
    <property type="entry name" value="WH-like_DNA-bd_sf"/>
</dbReference>
<reference evidence="5 6" key="1">
    <citation type="journal article" date="2015" name="Antonie Van Leeuwenhoek">
        <title>Bosea vaviloviae sp. nov., a new species of slow-growing rhizobia isolated from nodules of the relict species Vavilovia formosa (Stev.) Fed.</title>
        <authorList>
            <person name="Safronova V.I."/>
            <person name="Kuznetsova I.G."/>
            <person name="Sazanova A.L."/>
            <person name="Kimeklis A.K."/>
            <person name="Belimov A.A."/>
            <person name="Andronov E.E."/>
            <person name="Pinaev A.G."/>
            <person name="Chizhevskaya E.P."/>
            <person name="Pukhaev A.R."/>
            <person name="Popov K.P."/>
            <person name="Willems A."/>
            <person name="Tikhonovich I.A."/>
        </authorList>
    </citation>
    <scope>NUCLEOTIDE SEQUENCE [LARGE SCALE GENOMIC DNA]</scope>
    <source>
        <strain evidence="5 6">Vaf18</strain>
    </source>
</reference>
<organism evidence="5 6">
    <name type="scientific">Bosea vaviloviae</name>
    <dbReference type="NCBI Taxonomy" id="1526658"/>
    <lineage>
        <taxon>Bacteria</taxon>
        <taxon>Pseudomonadati</taxon>
        <taxon>Pseudomonadota</taxon>
        <taxon>Alphaproteobacteria</taxon>
        <taxon>Hyphomicrobiales</taxon>
        <taxon>Boseaceae</taxon>
        <taxon>Bosea</taxon>
    </lineage>
</organism>
<dbReference type="InterPro" id="IPR008920">
    <property type="entry name" value="TF_FadR/GntR_C"/>
</dbReference>
<evidence type="ECO:0000256" key="3">
    <source>
        <dbReference type="ARBA" id="ARBA00023163"/>
    </source>
</evidence>
<proteinExistence type="predicted"/>
<dbReference type="GO" id="GO:0003677">
    <property type="term" value="F:DNA binding"/>
    <property type="evidence" value="ECO:0007669"/>
    <property type="project" value="UniProtKB-KW"/>
</dbReference>
<dbReference type="Gene3D" id="1.10.10.10">
    <property type="entry name" value="Winged helix-like DNA-binding domain superfamily/Winged helix DNA-binding domain"/>
    <property type="match status" value="1"/>
</dbReference>
<dbReference type="SUPFAM" id="SSF46785">
    <property type="entry name" value="Winged helix' DNA-binding domain"/>
    <property type="match status" value="1"/>
</dbReference>
<dbReference type="EMBL" id="CP017147">
    <property type="protein sequence ID" value="AOO84265.1"/>
    <property type="molecule type" value="Genomic_DNA"/>
</dbReference>
<dbReference type="InterPro" id="IPR011711">
    <property type="entry name" value="GntR_C"/>
</dbReference>
<protein>
    <submittedName>
        <fullName evidence="5">GntR family transcriptional regulator</fullName>
    </submittedName>
</protein>
<dbReference type="PANTHER" id="PTHR43537:SF5">
    <property type="entry name" value="UXU OPERON TRANSCRIPTIONAL REGULATOR"/>
    <property type="match status" value="1"/>
</dbReference>
<dbReference type="OrthoDB" id="7347280at2"/>
<evidence type="ECO:0000256" key="1">
    <source>
        <dbReference type="ARBA" id="ARBA00023015"/>
    </source>
</evidence>
<name>A0A1D7UA65_9HYPH</name>
<dbReference type="STRING" id="1526658.BHK69_07425"/>
<keyword evidence="2" id="KW-0238">DNA-binding</keyword>
<dbReference type="Pfam" id="PF00392">
    <property type="entry name" value="GntR"/>
    <property type="match status" value="1"/>
</dbReference>
<dbReference type="InterPro" id="IPR036390">
    <property type="entry name" value="WH_DNA-bd_sf"/>
</dbReference>
<dbReference type="AlphaFoldDB" id="A0A1D7UA65"/>
<evidence type="ECO:0000313" key="5">
    <source>
        <dbReference type="EMBL" id="AOO84265.1"/>
    </source>
</evidence>
<evidence type="ECO:0000313" key="6">
    <source>
        <dbReference type="Proteomes" id="UP000094969"/>
    </source>
</evidence>
<dbReference type="GO" id="GO:0003700">
    <property type="term" value="F:DNA-binding transcription factor activity"/>
    <property type="evidence" value="ECO:0007669"/>
    <property type="project" value="InterPro"/>
</dbReference>
<dbReference type="Proteomes" id="UP000094969">
    <property type="component" value="Chromosome"/>
</dbReference>
<feature type="domain" description="HTH gntR-type" evidence="4">
    <location>
        <begin position="14"/>
        <end position="82"/>
    </location>
</feature>
<dbReference type="SMART" id="SM00895">
    <property type="entry name" value="FCD"/>
    <property type="match status" value="1"/>
</dbReference>
<accession>A0A1D7UA65</accession>
<dbReference type="RefSeq" id="WP_069693454.1">
    <property type="nucleotide sequence ID" value="NZ_CP017147.1"/>
</dbReference>
<dbReference type="InterPro" id="IPR000524">
    <property type="entry name" value="Tscrpt_reg_HTH_GntR"/>
</dbReference>